<proteinExistence type="predicted"/>
<evidence type="ECO:0000313" key="2">
    <source>
        <dbReference type="Proteomes" id="UP000041314"/>
    </source>
</evidence>
<evidence type="ECO:0000313" key="1">
    <source>
        <dbReference type="EMBL" id="CNT55360.1"/>
    </source>
</evidence>
<dbReference type="Proteomes" id="UP000041314">
    <property type="component" value="Unassembled WGS sequence"/>
</dbReference>
<accession>A0A655BLG7</accession>
<name>A0A655BLG7_SALET</name>
<protein>
    <submittedName>
        <fullName evidence="1">Uncharacterized protein</fullName>
    </submittedName>
</protein>
<dbReference type="EMBL" id="CQPA01000001">
    <property type="protein sequence ID" value="CNT55360.1"/>
    <property type="molecule type" value="Genomic_DNA"/>
</dbReference>
<gene>
    <name evidence="1" type="ORF">ERS008198_00109</name>
</gene>
<dbReference type="AlphaFoldDB" id="A0A655BLG7"/>
<sequence>MPEEPAVISLAKSIPYPNPKAKKGIVTTLPCLRNLRMSSSRLPKIMPMIMGIITATRFIKGIDTMPADPNASMVKKGPSFNDITAIAPPSVSSPYSPTNAAYNPLFELVIAEIIAKADRPNNPSGPQNFPTRMPIITPLANFAKVIAAPFFSAFGAALNWISAPIQTKNMPKIAIAPCEIEVTKPPISSASGAKVLNNAPMISGTTIIPPGKRSSVFLIFIAYSQEITGQLALPDLVSERRRDLINREFVMT</sequence>
<organism evidence="1 2">
    <name type="scientific">Salmonella enterica subsp. enterica serovar Bovismorbificans</name>
    <dbReference type="NCBI Taxonomy" id="58097"/>
    <lineage>
        <taxon>Bacteria</taxon>
        <taxon>Pseudomonadati</taxon>
        <taxon>Pseudomonadota</taxon>
        <taxon>Gammaproteobacteria</taxon>
        <taxon>Enterobacterales</taxon>
        <taxon>Enterobacteriaceae</taxon>
        <taxon>Salmonella</taxon>
    </lineage>
</organism>
<reference evidence="1 2" key="1">
    <citation type="submission" date="2015-03" db="EMBL/GenBank/DDBJ databases">
        <authorList>
            <consortium name="Pathogen Informatics"/>
        </authorList>
    </citation>
    <scope>NUCLEOTIDE SEQUENCE [LARGE SCALE GENOMIC DNA]</scope>
    <source>
        <strain evidence="1 2">A1104</strain>
    </source>
</reference>